<dbReference type="GO" id="GO:0005634">
    <property type="term" value="C:nucleus"/>
    <property type="evidence" value="ECO:0007669"/>
    <property type="project" value="TreeGrafter"/>
</dbReference>
<dbReference type="PANTHER" id="PTHR12755:SF6">
    <property type="entry name" value="POLYRIBONUCLEOTIDE 5'-HYDROXYL-KINASE CLP1"/>
    <property type="match status" value="1"/>
</dbReference>
<dbReference type="Gene3D" id="3.40.50.300">
    <property type="entry name" value="P-loop containing nucleotide triphosphate hydrolases"/>
    <property type="match status" value="1"/>
</dbReference>
<proteinExistence type="predicted"/>
<evidence type="ECO:0000259" key="4">
    <source>
        <dbReference type="Pfam" id="PF16573"/>
    </source>
</evidence>
<gene>
    <name evidence="6" type="ORF">HNAJ_LOCUS1312</name>
</gene>
<dbReference type="SUPFAM" id="SSF52540">
    <property type="entry name" value="P-loop containing nucleoside triphosphate hydrolases"/>
    <property type="match status" value="1"/>
</dbReference>
<dbReference type="InterPro" id="IPR032319">
    <property type="entry name" value="CLP1_P"/>
</dbReference>
<evidence type="ECO:0000259" key="3">
    <source>
        <dbReference type="Pfam" id="PF06807"/>
    </source>
</evidence>
<evidence type="ECO:0000313" key="7">
    <source>
        <dbReference type="Proteomes" id="UP000278807"/>
    </source>
</evidence>
<feature type="domain" description="Clp1 N-terminal" evidence="4">
    <location>
        <begin position="8"/>
        <end position="100"/>
    </location>
</feature>
<dbReference type="Pfam" id="PF16573">
    <property type="entry name" value="CLP1_N"/>
    <property type="match status" value="1"/>
</dbReference>
<keyword evidence="7" id="KW-1185">Reference proteome</keyword>
<dbReference type="AlphaFoldDB" id="A0A0R3T2W5"/>
<dbReference type="STRING" id="102285.A0A0R3T2W5"/>
<dbReference type="InterPro" id="IPR027417">
    <property type="entry name" value="P-loop_NTPase"/>
</dbReference>
<dbReference type="Pfam" id="PF16575">
    <property type="entry name" value="CLP1_P"/>
    <property type="match status" value="1"/>
</dbReference>
<evidence type="ECO:0000313" key="6">
    <source>
        <dbReference type="EMBL" id="VDN97171.1"/>
    </source>
</evidence>
<reference evidence="6 7" key="2">
    <citation type="submission" date="2018-11" db="EMBL/GenBank/DDBJ databases">
        <authorList>
            <consortium name="Pathogen Informatics"/>
        </authorList>
    </citation>
    <scope>NUCLEOTIDE SEQUENCE [LARGE SCALE GENOMIC DNA]</scope>
</reference>
<dbReference type="WBParaSite" id="HNAJ_0000131301-mRNA-1">
    <property type="protein sequence ID" value="HNAJ_0000131301-mRNA-1"/>
    <property type="gene ID" value="HNAJ_0000131301"/>
</dbReference>
<dbReference type="InterPro" id="IPR038238">
    <property type="entry name" value="Clp1_C_sf"/>
</dbReference>
<dbReference type="GO" id="GO:0006388">
    <property type="term" value="P:tRNA splicing, via endonucleolytic cleavage and ligation"/>
    <property type="evidence" value="ECO:0007669"/>
    <property type="project" value="TreeGrafter"/>
</dbReference>
<keyword evidence="2" id="KW-0067">ATP-binding</keyword>
<dbReference type="Pfam" id="PF06807">
    <property type="entry name" value="Clp1"/>
    <property type="match status" value="1"/>
</dbReference>
<dbReference type="InterPro" id="IPR010655">
    <property type="entry name" value="Clp1_C"/>
</dbReference>
<evidence type="ECO:0000313" key="8">
    <source>
        <dbReference type="WBParaSite" id="HNAJ_0000131301-mRNA-1"/>
    </source>
</evidence>
<dbReference type="Gene3D" id="2.40.30.330">
    <property type="entry name" value="Pre-mRNA cleavage complex subunit Clp1, C-terminal domain"/>
    <property type="match status" value="1"/>
</dbReference>
<dbReference type="GO" id="GO:0051731">
    <property type="term" value="F:polynucleotide 5'-hydroxyl-kinase activity"/>
    <property type="evidence" value="ECO:0007669"/>
    <property type="project" value="InterPro"/>
</dbReference>
<protein>
    <submittedName>
        <fullName evidence="8">mRNA cleavage and polyadenylation factor CLP1</fullName>
    </submittedName>
</protein>
<dbReference type="GO" id="GO:0031124">
    <property type="term" value="P:mRNA 3'-end processing"/>
    <property type="evidence" value="ECO:0007669"/>
    <property type="project" value="InterPro"/>
</dbReference>
<name>A0A0R3T2W5_RODNA</name>
<dbReference type="GO" id="GO:0005524">
    <property type="term" value="F:ATP binding"/>
    <property type="evidence" value="ECO:0007669"/>
    <property type="project" value="UniProtKB-KW"/>
</dbReference>
<sequence>MCFKEYVLAKYQLLRFEANQEIKLMLIEGMAEIFGTELCQSFEYSFRAGHRGSVTTFHGCKITITGSDFDAFVLEAIEDNDLIHVYANIHASFHKFRTEAVSNQTKGPRVLVCGPANSGKGTLCKVLANYAARRNSTPILIDLNPNSNQICVPSTLAAMHVKKPYDLSVGWDLHEDPIAFPFCHLDPSDNFDLYKQQLEHLAELVDVRCENDAMTFASGCIIRMSDFSRTSQKKQACLSQIETVVDCFGVDYVIVIEDGFLQSYLKERLSKEITVIRIPKSSATPSFTPDQLNHQRDLRISAYFHGESLSEKLQPRREKINTQNVQIYQVGTEALPEWLLPQGEQTDVAETWKQVIKLPCHTDTLKNRLLAASQASCPEDIPTSPVYGFLAVDDVEGHFIKVLAPTEGLPDTQFYVASIGFIDPVGDL</sequence>
<dbReference type="Proteomes" id="UP000278807">
    <property type="component" value="Unassembled WGS sequence"/>
</dbReference>
<evidence type="ECO:0000256" key="1">
    <source>
        <dbReference type="ARBA" id="ARBA00022741"/>
    </source>
</evidence>
<organism evidence="8">
    <name type="scientific">Rodentolepis nana</name>
    <name type="common">Dwarf tapeworm</name>
    <name type="synonym">Hymenolepis nana</name>
    <dbReference type="NCBI Taxonomy" id="102285"/>
    <lineage>
        <taxon>Eukaryota</taxon>
        <taxon>Metazoa</taxon>
        <taxon>Spiralia</taxon>
        <taxon>Lophotrochozoa</taxon>
        <taxon>Platyhelminthes</taxon>
        <taxon>Cestoda</taxon>
        <taxon>Eucestoda</taxon>
        <taxon>Cyclophyllidea</taxon>
        <taxon>Hymenolepididae</taxon>
        <taxon>Rodentolepis</taxon>
    </lineage>
</organism>
<dbReference type="InterPro" id="IPR038239">
    <property type="entry name" value="Clp1_N_sf"/>
</dbReference>
<dbReference type="EMBL" id="UZAE01000495">
    <property type="protein sequence ID" value="VDN97171.1"/>
    <property type="molecule type" value="Genomic_DNA"/>
</dbReference>
<dbReference type="OrthoDB" id="258143at2759"/>
<accession>A0A0R3T2W5</accession>
<feature type="domain" description="Clp1 C-terminal" evidence="3">
    <location>
        <begin position="313"/>
        <end position="423"/>
    </location>
</feature>
<dbReference type="InterPro" id="IPR032324">
    <property type="entry name" value="Clp1_N"/>
</dbReference>
<dbReference type="InterPro" id="IPR045116">
    <property type="entry name" value="Clp1/Grc3"/>
</dbReference>
<feature type="domain" description="Clp1 P-loop" evidence="5">
    <location>
        <begin position="114"/>
        <end position="306"/>
    </location>
</feature>
<dbReference type="PANTHER" id="PTHR12755">
    <property type="entry name" value="CLEAVAGE/POLYADENYLATION FACTOR IA SUBUNIT CLP1P"/>
    <property type="match status" value="1"/>
</dbReference>
<evidence type="ECO:0000259" key="5">
    <source>
        <dbReference type="Pfam" id="PF16575"/>
    </source>
</evidence>
<evidence type="ECO:0000256" key="2">
    <source>
        <dbReference type="ARBA" id="ARBA00022840"/>
    </source>
</evidence>
<keyword evidence="1" id="KW-0547">Nucleotide-binding</keyword>
<reference evidence="8" key="1">
    <citation type="submission" date="2016-04" db="UniProtKB">
        <authorList>
            <consortium name="WormBaseParasite"/>
        </authorList>
    </citation>
    <scope>IDENTIFICATION</scope>
</reference>
<dbReference type="Gene3D" id="2.60.120.1030">
    <property type="entry name" value="Clp1, DNA binding domain"/>
    <property type="match status" value="1"/>
</dbReference>